<keyword evidence="4" id="KW-0238">DNA-binding</keyword>
<dbReference type="Gene3D" id="1.10.1740.10">
    <property type="match status" value="1"/>
</dbReference>
<dbReference type="Pfam" id="PF04542">
    <property type="entry name" value="Sigma70_r2"/>
    <property type="match status" value="1"/>
</dbReference>
<dbReference type="CDD" id="cd06171">
    <property type="entry name" value="Sigma70_r4"/>
    <property type="match status" value="1"/>
</dbReference>
<keyword evidence="2" id="KW-0805">Transcription regulation</keyword>
<evidence type="ECO:0000256" key="3">
    <source>
        <dbReference type="ARBA" id="ARBA00023082"/>
    </source>
</evidence>
<dbReference type="InterPro" id="IPR007627">
    <property type="entry name" value="RNA_pol_sigma70_r2"/>
</dbReference>
<proteinExistence type="inferred from homology"/>
<dbReference type="NCBIfam" id="TIGR02937">
    <property type="entry name" value="sigma70-ECF"/>
    <property type="match status" value="1"/>
</dbReference>
<reference evidence="8" key="1">
    <citation type="submission" date="2023-06" db="EMBL/GenBank/DDBJ databases">
        <title>Egi l300058.</title>
        <authorList>
            <person name="Gao L."/>
            <person name="Fang B.-Z."/>
            <person name="Li W.-J."/>
        </authorList>
    </citation>
    <scope>NUCLEOTIDE SEQUENCE</scope>
    <source>
        <strain evidence="8">EGI L300058</strain>
    </source>
</reference>
<keyword evidence="3" id="KW-0731">Sigma factor</keyword>
<dbReference type="PANTHER" id="PTHR43133">
    <property type="entry name" value="RNA POLYMERASE ECF-TYPE SIGMA FACTO"/>
    <property type="match status" value="1"/>
</dbReference>
<protein>
    <submittedName>
        <fullName evidence="8">SigE family RNA polymerase sigma factor</fullName>
    </submittedName>
</protein>
<dbReference type="EMBL" id="JAUHQA010000001">
    <property type="protein sequence ID" value="MDN4481266.1"/>
    <property type="molecule type" value="Genomic_DNA"/>
</dbReference>
<dbReference type="InterPro" id="IPR013249">
    <property type="entry name" value="RNA_pol_sigma70_r4_t2"/>
</dbReference>
<dbReference type="Pfam" id="PF08281">
    <property type="entry name" value="Sigma70_r4_2"/>
    <property type="match status" value="1"/>
</dbReference>
<keyword evidence="5" id="KW-0804">Transcription</keyword>
<evidence type="ECO:0000256" key="1">
    <source>
        <dbReference type="ARBA" id="ARBA00010641"/>
    </source>
</evidence>
<dbReference type="InterPro" id="IPR013325">
    <property type="entry name" value="RNA_pol_sigma_r2"/>
</dbReference>
<gene>
    <name evidence="8" type="ORF">QQX02_10050</name>
</gene>
<feature type="domain" description="RNA polymerase sigma-70 region 2" evidence="6">
    <location>
        <begin position="13"/>
        <end position="77"/>
    </location>
</feature>
<evidence type="ECO:0000256" key="4">
    <source>
        <dbReference type="ARBA" id="ARBA00023125"/>
    </source>
</evidence>
<name>A0ABT8GJ31_9MICO</name>
<comment type="caution">
    <text evidence="8">The sequence shown here is derived from an EMBL/GenBank/DDBJ whole genome shotgun (WGS) entry which is preliminary data.</text>
</comment>
<dbReference type="Proteomes" id="UP001172708">
    <property type="component" value="Unassembled WGS sequence"/>
</dbReference>
<dbReference type="InterPro" id="IPR039425">
    <property type="entry name" value="RNA_pol_sigma-70-like"/>
</dbReference>
<evidence type="ECO:0000256" key="5">
    <source>
        <dbReference type="ARBA" id="ARBA00023163"/>
    </source>
</evidence>
<evidence type="ECO:0000259" key="7">
    <source>
        <dbReference type="Pfam" id="PF08281"/>
    </source>
</evidence>
<dbReference type="RefSeq" id="WP_301142835.1">
    <property type="nucleotide sequence ID" value="NZ_JAUHQA010000001.1"/>
</dbReference>
<evidence type="ECO:0000313" key="8">
    <source>
        <dbReference type="EMBL" id="MDN4481266.1"/>
    </source>
</evidence>
<dbReference type="InterPro" id="IPR014284">
    <property type="entry name" value="RNA_pol_sigma-70_dom"/>
</dbReference>
<accession>A0ABT8GJ31</accession>
<comment type="similarity">
    <text evidence="1">Belongs to the sigma-70 factor family. ECF subfamily.</text>
</comment>
<feature type="domain" description="RNA polymerase sigma factor 70 region 4 type 2" evidence="7">
    <location>
        <begin position="110"/>
        <end position="162"/>
    </location>
</feature>
<organism evidence="8 9">
    <name type="scientific">Demequina muriae</name>
    <dbReference type="NCBI Taxonomy" id="3051664"/>
    <lineage>
        <taxon>Bacteria</taxon>
        <taxon>Bacillati</taxon>
        <taxon>Actinomycetota</taxon>
        <taxon>Actinomycetes</taxon>
        <taxon>Micrococcales</taxon>
        <taxon>Demequinaceae</taxon>
        <taxon>Demequina</taxon>
    </lineage>
</organism>
<dbReference type="InterPro" id="IPR013324">
    <property type="entry name" value="RNA_pol_sigma_r3/r4-like"/>
</dbReference>
<dbReference type="SUPFAM" id="SSF88946">
    <property type="entry name" value="Sigma2 domain of RNA polymerase sigma factors"/>
    <property type="match status" value="1"/>
</dbReference>
<dbReference type="Gene3D" id="1.10.10.10">
    <property type="entry name" value="Winged helix-like DNA-binding domain superfamily/Winged helix DNA-binding domain"/>
    <property type="match status" value="1"/>
</dbReference>
<keyword evidence="9" id="KW-1185">Reference proteome</keyword>
<dbReference type="PANTHER" id="PTHR43133:SF50">
    <property type="entry name" value="ECF RNA POLYMERASE SIGMA FACTOR SIGM"/>
    <property type="match status" value="1"/>
</dbReference>
<evidence type="ECO:0000259" key="6">
    <source>
        <dbReference type="Pfam" id="PF04542"/>
    </source>
</evidence>
<evidence type="ECO:0000256" key="2">
    <source>
        <dbReference type="ARBA" id="ARBA00023015"/>
    </source>
</evidence>
<dbReference type="InterPro" id="IPR036388">
    <property type="entry name" value="WH-like_DNA-bd_sf"/>
</dbReference>
<evidence type="ECO:0000313" key="9">
    <source>
        <dbReference type="Proteomes" id="UP001172708"/>
    </source>
</evidence>
<dbReference type="SUPFAM" id="SSF88659">
    <property type="entry name" value="Sigma3 and sigma4 domains of RNA polymerase sigma factors"/>
    <property type="match status" value="1"/>
</dbReference>
<sequence length="187" mass="20164">MSAWSSTLDALMRERAAALFGYAYVLTGDAHEAEDLLQEALVRTFRSSRRVANIDAAHAYVKRAISTAFIDRHRRATARPQRAGGDDGDYSLARASAAGPDPSVRVAAHLDLHAAILTLPPRERACVVLRYLDDLPVAGVASELGLAVGTVKRYLSDAVARLREVCADVDFDTPESIPVDAHARGGR</sequence>